<dbReference type="PANTHER" id="PTHR23278">
    <property type="entry name" value="SIDESTEP PROTEIN"/>
    <property type="match status" value="1"/>
</dbReference>
<dbReference type="SMART" id="SM00408">
    <property type="entry name" value="IGc2"/>
    <property type="match status" value="3"/>
</dbReference>
<evidence type="ECO:0000313" key="10">
    <source>
        <dbReference type="EnsemblMetazoa" id="XP_050510452.1"/>
    </source>
</evidence>
<feature type="signal peptide" evidence="7">
    <location>
        <begin position="1"/>
        <end position="27"/>
    </location>
</feature>
<feature type="domain" description="Ig-like" evidence="8">
    <location>
        <begin position="47"/>
        <end position="150"/>
    </location>
</feature>
<organism evidence="10 11">
    <name type="scientific">Diabrotica virgifera virgifera</name>
    <name type="common">western corn rootworm</name>
    <dbReference type="NCBI Taxonomy" id="50390"/>
    <lineage>
        <taxon>Eukaryota</taxon>
        <taxon>Metazoa</taxon>
        <taxon>Ecdysozoa</taxon>
        <taxon>Arthropoda</taxon>
        <taxon>Hexapoda</taxon>
        <taxon>Insecta</taxon>
        <taxon>Pterygota</taxon>
        <taxon>Neoptera</taxon>
        <taxon>Endopterygota</taxon>
        <taxon>Coleoptera</taxon>
        <taxon>Polyphaga</taxon>
        <taxon>Cucujiformia</taxon>
        <taxon>Chrysomeloidea</taxon>
        <taxon>Chrysomelidae</taxon>
        <taxon>Galerucinae</taxon>
        <taxon>Diabroticina</taxon>
        <taxon>Diabroticites</taxon>
        <taxon>Diabrotica</taxon>
    </lineage>
</organism>
<keyword evidence="5" id="KW-1015">Disulfide bond</keyword>
<dbReference type="InterPro" id="IPR036116">
    <property type="entry name" value="FN3_sf"/>
</dbReference>
<evidence type="ECO:0000259" key="8">
    <source>
        <dbReference type="PROSITE" id="PS50835"/>
    </source>
</evidence>
<dbReference type="SUPFAM" id="SSF48726">
    <property type="entry name" value="Immunoglobulin"/>
    <property type="match status" value="5"/>
</dbReference>
<evidence type="ECO:0000259" key="9">
    <source>
        <dbReference type="PROSITE" id="PS50853"/>
    </source>
</evidence>
<evidence type="ECO:0000256" key="6">
    <source>
        <dbReference type="SAM" id="Phobius"/>
    </source>
</evidence>
<feature type="domain" description="Ig-like" evidence="8">
    <location>
        <begin position="263"/>
        <end position="357"/>
    </location>
</feature>
<feature type="domain" description="Fibronectin type-III" evidence="9">
    <location>
        <begin position="555"/>
        <end position="666"/>
    </location>
</feature>
<dbReference type="CDD" id="cd00063">
    <property type="entry name" value="FN3"/>
    <property type="match status" value="1"/>
</dbReference>
<dbReference type="SUPFAM" id="SSF49265">
    <property type="entry name" value="Fibronectin type III"/>
    <property type="match status" value="1"/>
</dbReference>
<dbReference type="InterPro" id="IPR013783">
    <property type="entry name" value="Ig-like_fold"/>
</dbReference>
<keyword evidence="4 6" id="KW-0472">Membrane</keyword>
<dbReference type="InterPro" id="IPR003598">
    <property type="entry name" value="Ig_sub2"/>
</dbReference>
<dbReference type="Proteomes" id="UP001652700">
    <property type="component" value="Unplaced"/>
</dbReference>
<evidence type="ECO:0000256" key="2">
    <source>
        <dbReference type="ARBA" id="ARBA00022692"/>
    </source>
</evidence>
<dbReference type="InterPro" id="IPR003599">
    <property type="entry name" value="Ig_sub"/>
</dbReference>
<dbReference type="Pfam" id="PF08205">
    <property type="entry name" value="C2-set_2"/>
    <property type="match status" value="2"/>
</dbReference>
<evidence type="ECO:0000256" key="3">
    <source>
        <dbReference type="ARBA" id="ARBA00022989"/>
    </source>
</evidence>
<evidence type="ECO:0000256" key="4">
    <source>
        <dbReference type="ARBA" id="ARBA00023136"/>
    </source>
</evidence>
<reference evidence="10" key="1">
    <citation type="submission" date="2025-05" db="UniProtKB">
        <authorList>
            <consortium name="EnsemblMetazoa"/>
        </authorList>
    </citation>
    <scope>IDENTIFICATION</scope>
</reference>
<dbReference type="InterPro" id="IPR036179">
    <property type="entry name" value="Ig-like_dom_sf"/>
</dbReference>
<keyword evidence="11" id="KW-1185">Reference proteome</keyword>
<dbReference type="EnsemblMetazoa" id="XM_050654495.1">
    <property type="protein sequence ID" value="XP_050510452.1"/>
    <property type="gene ID" value="LOC114329157"/>
</dbReference>
<feature type="chain" id="PRO_5046372555" evidence="7">
    <location>
        <begin position="28"/>
        <end position="795"/>
    </location>
</feature>
<dbReference type="PROSITE" id="PS50853">
    <property type="entry name" value="FN3"/>
    <property type="match status" value="1"/>
</dbReference>
<name>A0ABM5KJS0_DIAVI</name>
<accession>A0ABM5KJS0</accession>
<dbReference type="SMART" id="SM00409">
    <property type="entry name" value="IG"/>
    <property type="match status" value="4"/>
</dbReference>
<keyword evidence="2 6" id="KW-0812">Transmembrane</keyword>
<sequence length="795" mass="87515">MRGQICYFGSDWLVLFLFFVNFNEVLCLDTKEFQKTLPARLVWGVPGKDVELPCDITPALPNDNVTMLFWFKDNLGMPLYSLDARDGPIDKASHLAMSDDLGSRSYFITEDEPSKARLRIQNVNMHDQGVFRCRVDFVNSPTRNYQVNLTLVAQPSAPRVFDAEGREIKVGHPAGPFLEGRELFLSCQVTGGRPKPTLTWWYNGTILDSVIDSSRESFTTVNQLVIASTPRYLKGAHFECRASSSETAGYISREIPITVFLKPNKVKIVSPNDLLSISKSQNVRCETSGSYPPAKLTWLLDGRAIRNAVVTEEETESFTGSILSLNVAVEDDGKDLVCRADNPRFPGGYAEDRRQIHVAYPPRVSVQLEAGLHSPVKEGTDLTLLCKISASPTAEGYSWYHDSHLIPYNETAGILPDGEKLVLKGIRQNSAGYYACSAINSEGETYSAPFELGVQYAPRCKKGYEIMRVGALPFETLVVQCHVDAIPDVARFSWTYNTSKGVLPIQGGKMENEGNVSILRFTPGSDDVESLACWATNSVGRQEKPCLFFIVPAEAPESPRSCLVRNATHGEGLEVSCIAGKDGGLHQSFVLEVSDISVPSNPPGVTTLSDQGDLPPPKYRVLGERPVFRLHSLQPGKDYQVAVYAENAKGKSYPPVILPNVRVENPMSSQYFNADDAQSSEVVPTAENSTSSMNLTAIIVGLACAAVILIISIVSVSAILACKKPKTGIVKRRRSSKPPDEFDLSEDGFGEGFHRRSAQYRASMYGECEERISRMIEGPDLIFSPITNSQNSLEF</sequence>
<dbReference type="GeneID" id="114329157"/>
<dbReference type="SMART" id="SM00060">
    <property type="entry name" value="FN3"/>
    <property type="match status" value="1"/>
</dbReference>
<dbReference type="InterPro" id="IPR013162">
    <property type="entry name" value="CD80_C2-set"/>
</dbReference>
<evidence type="ECO:0000313" key="11">
    <source>
        <dbReference type="Proteomes" id="UP001652700"/>
    </source>
</evidence>
<dbReference type="InterPro" id="IPR003961">
    <property type="entry name" value="FN3_dom"/>
</dbReference>
<feature type="transmembrane region" description="Helical" evidence="6">
    <location>
        <begin position="695"/>
        <end position="722"/>
    </location>
</feature>
<dbReference type="InterPro" id="IPR013106">
    <property type="entry name" value="Ig_V-set"/>
</dbReference>
<feature type="domain" description="Ig-like" evidence="8">
    <location>
        <begin position="362"/>
        <end position="447"/>
    </location>
</feature>
<dbReference type="RefSeq" id="XP_050510452.1">
    <property type="nucleotide sequence ID" value="XM_050654495.1"/>
</dbReference>
<comment type="subcellular location">
    <subcellularLocation>
        <location evidence="1">Membrane</location>
        <topology evidence="1">Single-pass membrane protein</topology>
    </subcellularLocation>
</comment>
<dbReference type="PANTHER" id="PTHR23278:SF4">
    <property type="entry name" value="SIDESTEP, ISOFORM C"/>
    <property type="match status" value="1"/>
</dbReference>
<dbReference type="InterPro" id="IPR007110">
    <property type="entry name" value="Ig-like_dom"/>
</dbReference>
<proteinExistence type="predicted"/>
<dbReference type="Pfam" id="PF13895">
    <property type="entry name" value="Ig_2"/>
    <property type="match status" value="1"/>
</dbReference>
<dbReference type="Gene3D" id="2.60.40.10">
    <property type="entry name" value="Immunoglobulins"/>
    <property type="match status" value="4"/>
</dbReference>
<evidence type="ECO:0000256" key="5">
    <source>
        <dbReference type="ARBA" id="ARBA00023157"/>
    </source>
</evidence>
<evidence type="ECO:0000256" key="1">
    <source>
        <dbReference type="ARBA" id="ARBA00004167"/>
    </source>
</evidence>
<protein>
    <submittedName>
        <fullName evidence="10">Uncharacterized protein</fullName>
    </submittedName>
</protein>
<dbReference type="PROSITE" id="PS50835">
    <property type="entry name" value="IG_LIKE"/>
    <property type="match status" value="4"/>
</dbReference>
<dbReference type="Pfam" id="PF07686">
    <property type="entry name" value="V-set"/>
    <property type="match status" value="1"/>
</dbReference>
<evidence type="ECO:0000256" key="7">
    <source>
        <dbReference type="SAM" id="SignalP"/>
    </source>
</evidence>
<keyword evidence="3 6" id="KW-1133">Transmembrane helix</keyword>
<feature type="domain" description="Ig-like" evidence="8">
    <location>
        <begin position="158"/>
        <end position="258"/>
    </location>
</feature>
<keyword evidence="7" id="KW-0732">Signal</keyword>